<feature type="region of interest" description="Disordered" evidence="1">
    <location>
        <begin position="90"/>
        <end position="133"/>
    </location>
</feature>
<dbReference type="OrthoDB" id="6514993at2759"/>
<dbReference type="EMBL" id="JABSTR010000002">
    <property type="protein sequence ID" value="KAH9364085.1"/>
    <property type="molecule type" value="Genomic_DNA"/>
</dbReference>
<evidence type="ECO:0000256" key="1">
    <source>
        <dbReference type="SAM" id="MobiDB-lite"/>
    </source>
</evidence>
<accession>A0A9J6FM22</accession>
<gene>
    <name evidence="2" type="ORF">HPB48_012983</name>
</gene>
<sequence>MSPAPSFALSVQERRLLFLRSSAALIMAAVLKRQRSRRRLAALTFLSNISLDGTHRDTKLGIFNRSSQSCDLAASEYEPATAAKAAVVGAREDEDELARSPPLAKCAGDSAGKASSEEKLAYCGGSSPQERDR</sequence>
<proteinExistence type="predicted"/>
<dbReference type="VEuPathDB" id="VectorBase:HLOH_061347"/>
<protein>
    <submittedName>
        <fullName evidence="2">Uncharacterized protein</fullName>
    </submittedName>
</protein>
<dbReference type="Proteomes" id="UP000821853">
    <property type="component" value="Chromosome 10"/>
</dbReference>
<dbReference type="AlphaFoldDB" id="A0A9J6FM22"/>
<name>A0A9J6FM22_HAELO</name>
<keyword evidence="3" id="KW-1185">Reference proteome</keyword>
<evidence type="ECO:0000313" key="3">
    <source>
        <dbReference type="Proteomes" id="UP000821853"/>
    </source>
</evidence>
<evidence type="ECO:0000313" key="2">
    <source>
        <dbReference type="EMBL" id="KAH9364085.1"/>
    </source>
</evidence>
<comment type="caution">
    <text evidence="2">The sequence shown here is derived from an EMBL/GenBank/DDBJ whole genome shotgun (WGS) entry which is preliminary data.</text>
</comment>
<reference evidence="2 3" key="1">
    <citation type="journal article" date="2020" name="Cell">
        <title>Large-Scale Comparative Analyses of Tick Genomes Elucidate Their Genetic Diversity and Vector Capacities.</title>
        <authorList>
            <consortium name="Tick Genome and Microbiome Consortium (TIGMIC)"/>
            <person name="Jia N."/>
            <person name="Wang J."/>
            <person name="Shi W."/>
            <person name="Du L."/>
            <person name="Sun Y."/>
            <person name="Zhan W."/>
            <person name="Jiang J.F."/>
            <person name="Wang Q."/>
            <person name="Zhang B."/>
            <person name="Ji P."/>
            <person name="Bell-Sakyi L."/>
            <person name="Cui X.M."/>
            <person name="Yuan T.T."/>
            <person name="Jiang B.G."/>
            <person name="Yang W.F."/>
            <person name="Lam T.T."/>
            <person name="Chang Q.C."/>
            <person name="Ding S.J."/>
            <person name="Wang X.J."/>
            <person name="Zhu J.G."/>
            <person name="Ruan X.D."/>
            <person name="Zhao L."/>
            <person name="Wei J.T."/>
            <person name="Ye R.Z."/>
            <person name="Que T.C."/>
            <person name="Du C.H."/>
            <person name="Zhou Y.H."/>
            <person name="Cheng J.X."/>
            <person name="Dai P.F."/>
            <person name="Guo W.B."/>
            <person name="Han X.H."/>
            <person name="Huang E.J."/>
            <person name="Li L.F."/>
            <person name="Wei W."/>
            <person name="Gao Y.C."/>
            <person name="Liu J.Z."/>
            <person name="Shao H.Z."/>
            <person name="Wang X."/>
            <person name="Wang C.C."/>
            <person name="Yang T.C."/>
            <person name="Huo Q.B."/>
            <person name="Li W."/>
            <person name="Chen H.Y."/>
            <person name="Chen S.E."/>
            <person name="Zhou L.G."/>
            <person name="Ni X.B."/>
            <person name="Tian J.H."/>
            <person name="Sheng Y."/>
            <person name="Liu T."/>
            <person name="Pan Y.S."/>
            <person name="Xia L.Y."/>
            <person name="Li J."/>
            <person name="Zhao F."/>
            <person name="Cao W.C."/>
        </authorList>
    </citation>
    <scope>NUCLEOTIDE SEQUENCE [LARGE SCALE GENOMIC DNA]</scope>
    <source>
        <strain evidence="2">HaeL-2018</strain>
    </source>
</reference>
<organism evidence="2 3">
    <name type="scientific">Haemaphysalis longicornis</name>
    <name type="common">Bush tick</name>
    <dbReference type="NCBI Taxonomy" id="44386"/>
    <lineage>
        <taxon>Eukaryota</taxon>
        <taxon>Metazoa</taxon>
        <taxon>Ecdysozoa</taxon>
        <taxon>Arthropoda</taxon>
        <taxon>Chelicerata</taxon>
        <taxon>Arachnida</taxon>
        <taxon>Acari</taxon>
        <taxon>Parasitiformes</taxon>
        <taxon>Ixodida</taxon>
        <taxon>Ixodoidea</taxon>
        <taxon>Ixodidae</taxon>
        <taxon>Haemaphysalinae</taxon>
        <taxon>Haemaphysalis</taxon>
    </lineage>
</organism>